<dbReference type="AlphaFoldDB" id="A0A084AXM3"/>
<evidence type="ECO:0000256" key="4">
    <source>
        <dbReference type="ARBA" id="ARBA00012557"/>
    </source>
</evidence>
<evidence type="ECO:0000313" key="15">
    <source>
        <dbReference type="EMBL" id="KEY70052.1"/>
    </source>
</evidence>
<evidence type="ECO:0000256" key="10">
    <source>
        <dbReference type="ARBA" id="ARBA00022989"/>
    </source>
</evidence>
<evidence type="ECO:0000313" key="16">
    <source>
        <dbReference type="Proteomes" id="UP000028045"/>
    </source>
</evidence>
<evidence type="ECO:0000256" key="5">
    <source>
        <dbReference type="ARBA" id="ARBA00022676"/>
    </source>
</evidence>
<feature type="region of interest" description="Disordered" evidence="12">
    <location>
        <begin position="1"/>
        <end position="28"/>
    </location>
</feature>
<evidence type="ECO:0000259" key="13">
    <source>
        <dbReference type="Pfam" id="PF00024"/>
    </source>
</evidence>
<keyword evidence="8" id="KW-0547">Nucleotide-binding</keyword>
<dbReference type="Proteomes" id="UP000028045">
    <property type="component" value="Unassembled WGS sequence"/>
</dbReference>
<comment type="similarity">
    <text evidence="3">Belongs to the glycosyltransferase 31 family. Beta3-Gal-T subfamily.</text>
</comment>
<reference evidence="15 16" key="1">
    <citation type="journal article" date="2014" name="BMC Genomics">
        <title>Comparative genome sequencing reveals chemotype-specific gene clusters in the toxigenic black mold Stachybotrys.</title>
        <authorList>
            <person name="Semeiks J."/>
            <person name="Borek D."/>
            <person name="Otwinowski Z."/>
            <person name="Grishin N.V."/>
        </authorList>
    </citation>
    <scope>NUCLEOTIDE SEQUENCE [LARGE SCALE GENOMIC DNA]</scope>
    <source>
        <strain evidence="16">CBS 109288 / IBT 7711</strain>
    </source>
</reference>
<dbReference type="InterPro" id="IPR026050">
    <property type="entry name" value="C1GALT1/C1GALT1_chp1"/>
</dbReference>
<comment type="subcellular location">
    <subcellularLocation>
        <location evidence="1">Membrane</location>
        <topology evidence="1">Single-pass type II membrane protein</topology>
    </subcellularLocation>
</comment>
<evidence type="ECO:0000256" key="3">
    <source>
        <dbReference type="ARBA" id="ARBA00006462"/>
    </source>
</evidence>
<dbReference type="OrthoDB" id="414175at2759"/>
<feature type="compositionally biased region" description="Basic residues" evidence="12">
    <location>
        <begin position="15"/>
        <end position="26"/>
    </location>
</feature>
<dbReference type="GO" id="GO:0000166">
    <property type="term" value="F:nucleotide binding"/>
    <property type="evidence" value="ECO:0007669"/>
    <property type="project" value="UniProtKB-KW"/>
</dbReference>
<dbReference type="PANTHER" id="PTHR23033">
    <property type="entry name" value="BETA1,3-GALACTOSYLTRANSFERASE"/>
    <property type="match status" value="1"/>
</dbReference>
<keyword evidence="16" id="KW-1185">Reference proteome</keyword>
<accession>A0A084AXM3</accession>
<feature type="domain" description="Apple" evidence="13">
    <location>
        <begin position="420"/>
        <end position="459"/>
    </location>
</feature>
<sequence length="488" mass="55078">MGSSYSRWDLGGLGSHRRPSSHRRGRSASQAVMLNVPRRLRRRLVSLALLLFCLLNVLWLVLPADSAVRLAVNFNSARLHNLIRNAAVDRDAWLRKPAPYAVDLGRDVAYLIKTGYGTRHRIPAQQEAFSMAAGGAAPGEQAGRFLVVGDWTTVNETDALALGVEVHDAIKMVMETKIGPDWQGHHRFRKYRSLQEAVESGDEAMANRLGQSFGWELDALKFIMGLELVYKQMPNKKWYIILDDDTYLITPTLKLILGHLDSRKPHYIGNAVGDFKARFAHGGSGILLSGEALRRLFSRADIVAKAYFDSLDETWGDRLVATTLQKLGIYLNERYCHHFNGEPPEITRISRDRFCSPLLSFHGLRKIGAMEEVGHTLASIEKPVLWGDLWQYFGSYPIQELASQPVQHRQDHVGPGDEFIKTWDRVETAEQCLRNCERSSKWCLAWTHDQQSKECRGSPWMVIGTGDAEQKDSGVNWKKMAPLVKQCS</sequence>
<evidence type="ECO:0000256" key="2">
    <source>
        <dbReference type="ARBA" id="ARBA00004922"/>
    </source>
</evidence>
<evidence type="ECO:0000256" key="1">
    <source>
        <dbReference type="ARBA" id="ARBA00004606"/>
    </source>
</evidence>
<dbReference type="EC" id="2.4.1.122" evidence="4"/>
<evidence type="ECO:0000256" key="8">
    <source>
        <dbReference type="ARBA" id="ARBA00022741"/>
    </source>
</evidence>
<proteinExistence type="inferred from homology"/>
<evidence type="ECO:0000256" key="11">
    <source>
        <dbReference type="ARBA" id="ARBA00023136"/>
    </source>
</evidence>
<dbReference type="GO" id="GO:0016263">
    <property type="term" value="F:glycoprotein-N-acetylgalactosamine 3-beta-galactosyltransferase activity"/>
    <property type="evidence" value="ECO:0007669"/>
    <property type="project" value="UniProtKB-EC"/>
</dbReference>
<evidence type="ECO:0000256" key="9">
    <source>
        <dbReference type="ARBA" id="ARBA00022968"/>
    </source>
</evidence>
<protein>
    <recommendedName>
        <fullName evidence="4">N-acetylgalactosaminide beta-1,3-galactosyltransferase</fullName>
        <ecNumber evidence="4">2.4.1.122</ecNumber>
    </recommendedName>
</protein>
<dbReference type="InterPro" id="IPR003609">
    <property type="entry name" value="Pan_app"/>
</dbReference>
<keyword evidence="6" id="KW-0808">Transferase</keyword>
<dbReference type="PANTHER" id="PTHR23033:SF40">
    <property type="entry name" value="APPLE DOMAIN-CONTAINING PROTEIN"/>
    <property type="match status" value="1"/>
</dbReference>
<keyword evidence="5" id="KW-0328">Glycosyltransferase</keyword>
<dbReference type="EMBL" id="KL648475">
    <property type="protein sequence ID" value="KEY70052.1"/>
    <property type="molecule type" value="Genomic_DNA"/>
</dbReference>
<dbReference type="HOGENOM" id="CLU_033556_0_0_1"/>
<keyword evidence="11" id="KW-0472">Membrane</keyword>
<evidence type="ECO:0000256" key="12">
    <source>
        <dbReference type="SAM" id="MobiDB-lite"/>
    </source>
</evidence>
<name>A0A084AXM3_STACB</name>
<keyword evidence="7" id="KW-0812">Transmembrane</keyword>
<dbReference type="Pfam" id="PF02434">
    <property type="entry name" value="Fringe"/>
    <property type="match status" value="1"/>
</dbReference>
<evidence type="ECO:0000256" key="6">
    <source>
        <dbReference type="ARBA" id="ARBA00022679"/>
    </source>
</evidence>
<feature type="domain" description="Fringe-like glycosyltransferase" evidence="14">
    <location>
        <begin position="231"/>
        <end position="297"/>
    </location>
</feature>
<keyword evidence="9" id="KW-0735">Signal-anchor</keyword>
<evidence type="ECO:0000256" key="7">
    <source>
        <dbReference type="ARBA" id="ARBA00022692"/>
    </source>
</evidence>
<comment type="pathway">
    <text evidence="2">Protein modification; protein glycosylation.</text>
</comment>
<dbReference type="InterPro" id="IPR003378">
    <property type="entry name" value="Fringe-like_glycosylTrfase"/>
</dbReference>
<dbReference type="Gene3D" id="3.90.550.50">
    <property type="match status" value="1"/>
</dbReference>
<dbReference type="GO" id="GO:0016020">
    <property type="term" value="C:membrane"/>
    <property type="evidence" value="ECO:0007669"/>
    <property type="project" value="UniProtKB-SubCell"/>
</dbReference>
<gene>
    <name evidence="15" type="ORF">S7711_07839</name>
</gene>
<dbReference type="Pfam" id="PF00024">
    <property type="entry name" value="PAN_1"/>
    <property type="match status" value="1"/>
</dbReference>
<keyword evidence="10" id="KW-1133">Transmembrane helix</keyword>
<organism evidence="15 16">
    <name type="scientific">Stachybotrys chartarum (strain CBS 109288 / IBT 7711)</name>
    <name type="common">Toxic black mold</name>
    <name type="synonym">Stilbospora chartarum</name>
    <dbReference type="NCBI Taxonomy" id="1280523"/>
    <lineage>
        <taxon>Eukaryota</taxon>
        <taxon>Fungi</taxon>
        <taxon>Dikarya</taxon>
        <taxon>Ascomycota</taxon>
        <taxon>Pezizomycotina</taxon>
        <taxon>Sordariomycetes</taxon>
        <taxon>Hypocreomycetidae</taxon>
        <taxon>Hypocreales</taxon>
        <taxon>Stachybotryaceae</taxon>
        <taxon>Stachybotrys</taxon>
    </lineage>
</organism>
<evidence type="ECO:0000259" key="14">
    <source>
        <dbReference type="Pfam" id="PF02434"/>
    </source>
</evidence>